<sequence length="256" mass="28856">MVGLDEAEAIKKKEMKNEVEKLQTVHQNCISKQKNLEKSEAEIKTHVSELKGKLSKMFSEKRKQLNKDEKCALRLIDEHGNSLLSDISNNSATMHSMAEQMRLLNEKAQNLMQEDSISFIQKSAELLPKVVETQKLTFPDPPEPVLNLSNLSQFLNEWMEESEKAYSTREKLRQMHECTESTCGEGPAEPASVADTQMTVTDEKNLREARLKSPVGPTLAGATPIVIKLQSKVLKGFPRESEGAIIILRENYMENA</sequence>
<evidence type="ECO:0000313" key="1">
    <source>
        <dbReference type="EMBL" id="GCC29560.1"/>
    </source>
</evidence>
<gene>
    <name evidence="1" type="ORF">chiPu_0008002</name>
</gene>
<proteinExistence type="predicted"/>
<comment type="caution">
    <text evidence="1">The sequence shown here is derived from an EMBL/GenBank/DDBJ whole genome shotgun (WGS) entry which is preliminary data.</text>
</comment>
<keyword evidence="2" id="KW-1185">Reference proteome</keyword>
<protein>
    <submittedName>
        <fullName evidence="1">Uncharacterized protein</fullName>
    </submittedName>
</protein>
<dbReference type="OrthoDB" id="9903688at2759"/>
<evidence type="ECO:0000313" key="2">
    <source>
        <dbReference type="Proteomes" id="UP000287033"/>
    </source>
</evidence>
<dbReference type="EMBL" id="BEZZ01000256">
    <property type="protein sequence ID" value="GCC29560.1"/>
    <property type="molecule type" value="Genomic_DNA"/>
</dbReference>
<organism evidence="1 2">
    <name type="scientific">Chiloscyllium punctatum</name>
    <name type="common">Brownbanded bambooshark</name>
    <name type="synonym">Hemiscyllium punctatum</name>
    <dbReference type="NCBI Taxonomy" id="137246"/>
    <lineage>
        <taxon>Eukaryota</taxon>
        <taxon>Metazoa</taxon>
        <taxon>Chordata</taxon>
        <taxon>Craniata</taxon>
        <taxon>Vertebrata</taxon>
        <taxon>Chondrichthyes</taxon>
        <taxon>Elasmobranchii</taxon>
        <taxon>Galeomorphii</taxon>
        <taxon>Galeoidea</taxon>
        <taxon>Orectolobiformes</taxon>
        <taxon>Hemiscylliidae</taxon>
        <taxon>Chiloscyllium</taxon>
    </lineage>
</organism>
<reference evidence="1 2" key="1">
    <citation type="journal article" date="2018" name="Nat. Ecol. Evol.">
        <title>Shark genomes provide insights into elasmobranch evolution and the origin of vertebrates.</title>
        <authorList>
            <person name="Hara Y"/>
            <person name="Yamaguchi K"/>
            <person name="Onimaru K"/>
            <person name="Kadota M"/>
            <person name="Koyanagi M"/>
            <person name="Keeley SD"/>
            <person name="Tatsumi K"/>
            <person name="Tanaka K"/>
            <person name="Motone F"/>
            <person name="Kageyama Y"/>
            <person name="Nozu R"/>
            <person name="Adachi N"/>
            <person name="Nishimura O"/>
            <person name="Nakagawa R"/>
            <person name="Tanegashima C"/>
            <person name="Kiyatake I"/>
            <person name="Matsumoto R"/>
            <person name="Murakumo K"/>
            <person name="Nishida K"/>
            <person name="Terakita A"/>
            <person name="Kuratani S"/>
            <person name="Sato K"/>
            <person name="Hyodo S Kuraku.S."/>
        </authorList>
    </citation>
    <scope>NUCLEOTIDE SEQUENCE [LARGE SCALE GENOMIC DNA]</scope>
</reference>
<dbReference type="Proteomes" id="UP000287033">
    <property type="component" value="Unassembled WGS sequence"/>
</dbReference>
<name>A0A401SGT8_CHIPU</name>
<accession>A0A401SGT8</accession>
<dbReference type="STRING" id="137246.A0A401SGT8"/>
<dbReference type="AlphaFoldDB" id="A0A401SGT8"/>